<evidence type="ECO:0000259" key="3">
    <source>
        <dbReference type="PROSITE" id="PS51473"/>
    </source>
</evidence>
<evidence type="ECO:0000256" key="1">
    <source>
        <dbReference type="ARBA" id="ARBA00022729"/>
    </source>
</evidence>
<evidence type="ECO:0000313" key="5">
    <source>
        <dbReference type="Proteomes" id="UP001408789"/>
    </source>
</evidence>
<dbReference type="Gene3D" id="3.30.430.20">
    <property type="entry name" value="Gnk2 domain, C-X8-C-X2-C motif"/>
    <property type="match status" value="1"/>
</dbReference>
<evidence type="ECO:0000256" key="2">
    <source>
        <dbReference type="ARBA" id="ARBA00022737"/>
    </source>
</evidence>
<feature type="domain" description="Gnk2-homologous" evidence="3">
    <location>
        <begin position="86"/>
        <end position="186"/>
    </location>
</feature>
<keyword evidence="5" id="KW-1185">Reference proteome</keyword>
<accession>A0AAP0DBX8</accession>
<dbReference type="Proteomes" id="UP001408789">
    <property type="component" value="Unassembled WGS sequence"/>
</dbReference>
<dbReference type="EMBL" id="JBCNJP010000010">
    <property type="protein sequence ID" value="KAK9072326.1"/>
    <property type="molecule type" value="Genomic_DNA"/>
</dbReference>
<sequence>MVSQLKNQLQLNNPLNVVTTEISNGMPPENNETRHSLQRTIESEKVTGVMIQVPITTLMVEVGPRHFAPLISNSKLVASVSTTLFHILTKADLNKGKTPASAIDLEKGLNTLADKLKRPAAGGGMLQMFASGAIAYGPGPRGSWPLYGYMQCTPDIRKEDCMKCLTDATNAIHNCCSKGRKLAAIV</sequence>
<reference evidence="4 5" key="1">
    <citation type="submission" date="2024-04" db="EMBL/GenBank/DDBJ databases">
        <title>The reference genome of an endangered Asteraceae, Deinandra increscens subsp. villosa, native to the Central Coast of California.</title>
        <authorList>
            <person name="Guilliams M."/>
            <person name="Hasenstab-Lehman K."/>
            <person name="Meyer R."/>
            <person name="Mcevoy S."/>
        </authorList>
    </citation>
    <scope>NUCLEOTIDE SEQUENCE [LARGE SCALE GENOMIC DNA]</scope>
    <source>
        <tissue evidence="4">Leaf</tissue>
    </source>
</reference>
<dbReference type="CDD" id="cd23509">
    <property type="entry name" value="Gnk2-like"/>
    <property type="match status" value="1"/>
</dbReference>
<gene>
    <name evidence="4" type="ORF">SSX86_008759</name>
</gene>
<name>A0AAP0DBX8_9ASTR</name>
<dbReference type="AlphaFoldDB" id="A0AAP0DBX8"/>
<keyword evidence="2" id="KW-0677">Repeat</keyword>
<dbReference type="InterPro" id="IPR038408">
    <property type="entry name" value="GNK2_sf"/>
</dbReference>
<protein>
    <recommendedName>
        <fullName evidence="3">Gnk2-homologous domain-containing protein</fullName>
    </recommendedName>
</protein>
<dbReference type="Pfam" id="PF01657">
    <property type="entry name" value="Stress-antifung"/>
    <property type="match status" value="1"/>
</dbReference>
<evidence type="ECO:0000313" key="4">
    <source>
        <dbReference type="EMBL" id="KAK9072326.1"/>
    </source>
</evidence>
<comment type="caution">
    <text evidence="4">The sequence shown here is derived from an EMBL/GenBank/DDBJ whole genome shotgun (WGS) entry which is preliminary data.</text>
</comment>
<keyword evidence="1" id="KW-0732">Signal</keyword>
<proteinExistence type="predicted"/>
<dbReference type="PROSITE" id="PS51473">
    <property type="entry name" value="GNK2"/>
    <property type="match status" value="1"/>
</dbReference>
<dbReference type="InterPro" id="IPR002902">
    <property type="entry name" value="GNK2"/>
</dbReference>
<organism evidence="4 5">
    <name type="scientific">Deinandra increscens subsp. villosa</name>
    <dbReference type="NCBI Taxonomy" id="3103831"/>
    <lineage>
        <taxon>Eukaryota</taxon>
        <taxon>Viridiplantae</taxon>
        <taxon>Streptophyta</taxon>
        <taxon>Embryophyta</taxon>
        <taxon>Tracheophyta</taxon>
        <taxon>Spermatophyta</taxon>
        <taxon>Magnoliopsida</taxon>
        <taxon>eudicotyledons</taxon>
        <taxon>Gunneridae</taxon>
        <taxon>Pentapetalae</taxon>
        <taxon>asterids</taxon>
        <taxon>campanulids</taxon>
        <taxon>Asterales</taxon>
        <taxon>Asteraceae</taxon>
        <taxon>Asteroideae</taxon>
        <taxon>Heliantheae alliance</taxon>
        <taxon>Madieae</taxon>
        <taxon>Madiinae</taxon>
        <taxon>Deinandra</taxon>
    </lineage>
</organism>